<keyword evidence="2" id="KW-1185">Reference proteome</keyword>
<organism evidence="1 2">
    <name type="scientific">Tieghemostelium lacteum</name>
    <name type="common">Slime mold</name>
    <name type="synonym">Dictyostelium lacteum</name>
    <dbReference type="NCBI Taxonomy" id="361077"/>
    <lineage>
        <taxon>Eukaryota</taxon>
        <taxon>Amoebozoa</taxon>
        <taxon>Evosea</taxon>
        <taxon>Eumycetozoa</taxon>
        <taxon>Dictyostelia</taxon>
        <taxon>Dictyosteliales</taxon>
        <taxon>Raperosteliaceae</taxon>
        <taxon>Tieghemostelium</taxon>
    </lineage>
</organism>
<gene>
    <name evidence="1" type="ORF">DLAC_08207</name>
</gene>
<dbReference type="FunCoup" id="A0A151ZBE6">
    <property type="interactions" value="29"/>
</dbReference>
<dbReference type="OrthoDB" id="16424at2759"/>
<dbReference type="InParanoid" id="A0A151ZBE6"/>
<dbReference type="Gene3D" id="3.10.20.90">
    <property type="entry name" value="Phosphatidylinositol 3-kinase Catalytic Subunit, Chain A, domain 1"/>
    <property type="match status" value="1"/>
</dbReference>
<dbReference type="AlphaFoldDB" id="A0A151ZBE6"/>
<proteinExistence type="predicted"/>
<name>A0A151ZBE6_TIELA</name>
<accession>A0A151ZBE6</accession>
<dbReference type="EMBL" id="LODT01000035">
    <property type="protein sequence ID" value="KYQ91270.1"/>
    <property type="molecule type" value="Genomic_DNA"/>
</dbReference>
<reference evidence="1 2" key="1">
    <citation type="submission" date="2015-12" db="EMBL/GenBank/DDBJ databases">
        <title>Dictyostelia acquired genes for synthesis and detection of signals that induce cell-type specialization by lateral gene transfer from prokaryotes.</title>
        <authorList>
            <person name="Gloeckner G."/>
            <person name="Schaap P."/>
        </authorList>
    </citation>
    <scope>NUCLEOTIDE SEQUENCE [LARGE SCALE GENOMIC DNA]</scope>
    <source>
        <strain evidence="1 2">TK</strain>
    </source>
</reference>
<dbReference type="Proteomes" id="UP000076078">
    <property type="component" value="Unassembled WGS sequence"/>
</dbReference>
<sequence length="556" mass="63399">MRLKVAWKEHKLVIPSGDTNDKVSRLLKDIANRFQPFSNPTEEFLISELRTNDGYLISPHISIIDALNENDYLVAIDFETWKNNEYKLCNKNFFGNTLSNFEEDNSISCSVGLHAQNKLYVSIAQYKKLLRLDLFDASDLRSFAKEGKHLVSHWEDENGNYAKLYFHVKQQVVYEIESELKTVSALIPEIQIYELKVSAKGKIEAGDKRVVQVAYDNTPITGVVVPSEVRTGNSFPDYDMDYYTTDGGNAGAEEKQFTTVTSGSGVRFEQLDITRSELQSTNSNQITINGFYTDFQIVNTTEKKLTITKITGEYQNKEGNWVSTNAYFGFKSSGNYNYQWRWDPTLILIEARETIKLSTNTRIEIPAAQGKNAEKLYRSHASLPNPLNIRLTITDDTQTVTVIPLKYQNKTEHPVFVTEKYKIPRLSSSDGKMVHFQTVDDFANNCRAFVQILEKEDQGEKVIVYSTNLSNSYYTLRQNVLHDFAYSAYKAKESKFRIKDYSCAPSNGHFTLDVFAIVDLEKRRTTALCFEMANSDKSSTSSKYFVIPTLGKPQQA</sequence>
<protein>
    <submittedName>
        <fullName evidence="1">Uncharacterized protein</fullName>
    </submittedName>
</protein>
<dbReference type="OMA" id="THWEDGK"/>
<evidence type="ECO:0000313" key="2">
    <source>
        <dbReference type="Proteomes" id="UP000076078"/>
    </source>
</evidence>
<evidence type="ECO:0000313" key="1">
    <source>
        <dbReference type="EMBL" id="KYQ91270.1"/>
    </source>
</evidence>
<comment type="caution">
    <text evidence="1">The sequence shown here is derived from an EMBL/GenBank/DDBJ whole genome shotgun (WGS) entry which is preliminary data.</text>
</comment>